<dbReference type="PRINTS" id="PR00069">
    <property type="entry name" value="ALDKETRDTASE"/>
</dbReference>
<dbReference type="FunFam" id="3.20.20.100:FF:000002">
    <property type="entry name" value="2,5-diketo-D-gluconic acid reductase A"/>
    <property type="match status" value="1"/>
</dbReference>
<dbReference type="InterPro" id="IPR023210">
    <property type="entry name" value="NADP_OxRdtase_dom"/>
</dbReference>
<dbReference type="InterPro" id="IPR011701">
    <property type="entry name" value="MFS"/>
</dbReference>
<evidence type="ECO:0000256" key="1">
    <source>
        <dbReference type="ARBA" id="ARBA00004141"/>
    </source>
</evidence>
<dbReference type="Pfam" id="PF07690">
    <property type="entry name" value="MFS_1"/>
    <property type="match status" value="1"/>
</dbReference>
<dbReference type="InterPro" id="IPR020846">
    <property type="entry name" value="MFS_dom"/>
</dbReference>
<dbReference type="PROSITE" id="PS50850">
    <property type="entry name" value="MFS"/>
    <property type="match status" value="1"/>
</dbReference>
<feature type="domain" description="Major facilitator superfamily (MFS) profile" evidence="5">
    <location>
        <begin position="66"/>
        <end position="498"/>
    </location>
</feature>
<keyword evidence="4" id="KW-1133">Transmembrane helix</keyword>
<accession>A0A2H4SWF5</accession>
<dbReference type="InterPro" id="IPR036259">
    <property type="entry name" value="MFS_trans_sf"/>
</dbReference>
<dbReference type="VEuPathDB" id="FungiDB:A9K55_000048"/>
<proteinExistence type="predicted"/>
<dbReference type="CDD" id="cd17330">
    <property type="entry name" value="MFS_SLC46_TetA_like"/>
    <property type="match status" value="1"/>
</dbReference>
<evidence type="ECO:0000313" key="7">
    <source>
        <dbReference type="Proteomes" id="UP000323067"/>
    </source>
</evidence>
<feature type="region of interest" description="Disordered" evidence="3">
    <location>
        <begin position="1"/>
        <end position="47"/>
    </location>
</feature>
<dbReference type="InterPro" id="IPR036812">
    <property type="entry name" value="NAD(P)_OxRdtase_dom_sf"/>
</dbReference>
<keyword evidence="2" id="KW-0560">Oxidoreductase</keyword>
<feature type="transmembrane region" description="Helical" evidence="4">
    <location>
        <begin position="104"/>
        <end position="125"/>
    </location>
</feature>
<evidence type="ECO:0000256" key="3">
    <source>
        <dbReference type="SAM" id="MobiDB-lite"/>
    </source>
</evidence>
<dbReference type="Gene3D" id="3.20.20.100">
    <property type="entry name" value="NADP-dependent oxidoreductase domain"/>
    <property type="match status" value="1"/>
</dbReference>
<dbReference type="VEuPathDB" id="FungiDB:CCM_01682"/>
<dbReference type="GO" id="GO:0016616">
    <property type="term" value="F:oxidoreductase activity, acting on the CH-OH group of donors, NAD or NADP as acceptor"/>
    <property type="evidence" value="ECO:0007669"/>
    <property type="project" value="UniProtKB-ARBA"/>
</dbReference>
<dbReference type="Proteomes" id="UP000323067">
    <property type="component" value="Chromosome i"/>
</dbReference>
<dbReference type="OrthoDB" id="419616at2759"/>
<evidence type="ECO:0000313" key="6">
    <source>
        <dbReference type="EMBL" id="ATY67429.1"/>
    </source>
</evidence>
<comment type="subcellular location">
    <subcellularLocation>
        <location evidence="1">Membrane</location>
        <topology evidence="1">Multi-pass membrane protein</topology>
    </subcellularLocation>
</comment>
<evidence type="ECO:0000256" key="4">
    <source>
        <dbReference type="SAM" id="Phobius"/>
    </source>
</evidence>
<feature type="transmembrane region" description="Helical" evidence="4">
    <location>
        <begin position="337"/>
        <end position="356"/>
    </location>
</feature>
<feature type="transmembrane region" description="Helical" evidence="4">
    <location>
        <begin position="67"/>
        <end position="92"/>
    </location>
</feature>
<gene>
    <name evidence="6" type="ORF">A9K55_000048</name>
</gene>
<protein>
    <submittedName>
        <fullName evidence="6">Major facilitator superfamily transporter</fullName>
    </submittedName>
</protein>
<dbReference type="GO" id="GO:0016020">
    <property type="term" value="C:membrane"/>
    <property type="evidence" value="ECO:0007669"/>
    <property type="project" value="UniProtKB-SubCell"/>
</dbReference>
<evidence type="ECO:0000256" key="2">
    <source>
        <dbReference type="ARBA" id="ARBA00023002"/>
    </source>
</evidence>
<dbReference type="VEuPathDB" id="FungiDB:CCM_07352"/>
<dbReference type="SUPFAM" id="SSF51430">
    <property type="entry name" value="NAD(P)-linked oxidoreductase"/>
    <property type="match status" value="1"/>
</dbReference>
<dbReference type="Pfam" id="PF00248">
    <property type="entry name" value="Aldo_ket_red"/>
    <property type="match status" value="1"/>
</dbReference>
<feature type="transmembrane region" description="Helical" evidence="4">
    <location>
        <begin position="300"/>
        <end position="325"/>
    </location>
</feature>
<sequence length="807" mass="87231">MPSIPTCTRDGEIKRPVMAAESTETTPLLVDQPSSPDSHATSSHVENGTPQPVTAAAAIQALPKLQIFLLCFARTMEPIAFFAIFPFVAQMVQRNGRLAEADVGFYSGLIESLFSVVQIFVLVVWGRLADAVGRKPVLLATLTGMVVSTLAYTMATSIPQMIVFRCLAGVFSGSRLVLRTMLFEHCTPDNEALAYSWFGFANNVGTTLGPLLGGVLADPAAQYPGLFRGVAFFEKFPYALVGLVLFAVGVAEIAITAVFLEETQKPEEEPASAADDGPKAAHQALSMRELLMAPQVAITIWVYTHFMLLAFAVTAVTPVFLFTPVAIGGTGFSSSQISVYMAVTGASQAFWLIFAFPVLQRRWGTKDLLKACATAYQFFFGGIVLVSILLRSGSKSAMAWVWTVGGCLAILGPGVSMGFTSSQLAINDASPSRHVMATLNGLSMTSASIARSFVPGYYSNNIEPSKGRSMSPGATFPIGTKGAAIPALGFGTFQPDHNPEAGVTEAVLRALEAGYRHIDTAWTYGNGEAERGVGEALRRWNGKREEVFIVTKLANVHHNPADVAAALELSLENLGLDYVDLYLMHTPVAYHRIGQGENKWLTARHPDGKPKLDMPTTQRYDLTWKAMEQLVHAGKAKHIGVSNFSIRKVQKILATCTIKPAANQVEIHPYLLETDLIKFCHENGIHVTAFSPLGGKPVGAVAANADIPGPLHNEVIQSVAGKHRMTPAQVLLKWGLQRGTSVIPKAYTPAHIVDNFAVLDLAHLPAEDCLAMDECRKEQGEVRFINYLTHWGFDIFCPGLEDPTEEP</sequence>
<reference evidence="6 7" key="1">
    <citation type="journal article" date="2017" name="BMC Genomics">
        <title>Chromosome level assembly and secondary metabolite potential of the parasitic fungus Cordyceps militaris.</title>
        <authorList>
            <person name="Kramer G.J."/>
            <person name="Nodwell J.R."/>
        </authorList>
    </citation>
    <scope>NUCLEOTIDE SEQUENCE [LARGE SCALE GENOMIC DNA]</scope>
    <source>
        <strain evidence="6 7">ATCC 34164</strain>
    </source>
</reference>
<feature type="compositionally biased region" description="Polar residues" evidence="3">
    <location>
        <begin position="22"/>
        <end position="47"/>
    </location>
</feature>
<dbReference type="InterPro" id="IPR018170">
    <property type="entry name" value="Aldo/ket_reductase_CS"/>
</dbReference>
<dbReference type="AlphaFoldDB" id="A0A2H4SWF5"/>
<dbReference type="EMBL" id="CP023328">
    <property type="protein sequence ID" value="ATY67429.1"/>
    <property type="molecule type" value="Genomic_DNA"/>
</dbReference>
<name>A0A2H4SWF5_CORMI</name>
<feature type="transmembrane region" description="Helical" evidence="4">
    <location>
        <begin position="238"/>
        <end position="260"/>
    </location>
</feature>
<keyword evidence="4" id="KW-0472">Membrane</keyword>
<dbReference type="PROSITE" id="PS00062">
    <property type="entry name" value="ALDOKETO_REDUCTASE_2"/>
    <property type="match status" value="1"/>
</dbReference>
<dbReference type="InterPro" id="IPR020471">
    <property type="entry name" value="AKR"/>
</dbReference>
<dbReference type="SUPFAM" id="SSF103473">
    <property type="entry name" value="MFS general substrate transporter"/>
    <property type="match status" value="1"/>
</dbReference>
<dbReference type="GO" id="GO:0022857">
    <property type="term" value="F:transmembrane transporter activity"/>
    <property type="evidence" value="ECO:0007669"/>
    <property type="project" value="InterPro"/>
</dbReference>
<keyword evidence="4" id="KW-0812">Transmembrane</keyword>
<evidence type="ECO:0000259" key="5">
    <source>
        <dbReference type="PROSITE" id="PS50850"/>
    </source>
</evidence>
<dbReference type="CDD" id="cd19071">
    <property type="entry name" value="AKR_AKR1-5-like"/>
    <property type="match status" value="1"/>
</dbReference>
<feature type="transmembrane region" description="Helical" evidence="4">
    <location>
        <begin position="368"/>
        <end position="390"/>
    </location>
</feature>
<dbReference type="Gene3D" id="1.20.1250.20">
    <property type="entry name" value="MFS general substrate transporter like domains"/>
    <property type="match status" value="1"/>
</dbReference>
<dbReference type="PANTHER" id="PTHR11732">
    <property type="entry name" value="ALDO/KETO REDUCTASE"/>
    <property type="match status" value="1"/>
</dbReference>
<feature type="transmembrane region" description="Helical" evidence="4">
    <location>
        <begin position="137"/>
        <end position="155"/>
    </location>
</feature>
<organism evidence="6 7">
    <name type="scientific">Cordyceps militaris</name>
    <name type="common">Caterpillar fungus</name>
    <name type="synonym">Clavaria militaris</name>
    <dbReference type="NCBI Taxonomy" id="73501"/>
    <lineage>
        <taxon>Eukaryota</taxon>
        <taxon>Fungi</taxon>
        <taxon>Dikarya</taxon>
        <taxon>Ascomycota</taxon>
        <taxon>Pezizomycotina</taxon>
        <taxon>Sordariomycetes</taxon>
        <taxon>Hypocreomycetidae</taxon>
        <taxon>Hypocreales</taxon>
        <taxon>Cordycipitaceae</taxon>
        <taxon>Cordyceps</taxon>
    </lineage>
</organism>
<feature type="transmembrane region" description="Helical" evidence="4">
    <location>
        <begin position="161"/>
        <end position="178"/>
    </location>
</feature>